<dbReference type="GeneID" id="85459061"/>
<gene>
    <name evidence="1" type="ORF">BDP55DRAFT_659174</name>
</gene>
<dbReference type="EMBL" id="JAHMHR010000014">
    <property type="protein sequence ID" value="KAK1687712.1"/>
    <property type="molecule type" value="Genomic_DNA"/>
</dbReference>
<proteinExistence type="predicted"/>
<evidence type="ECO:0000313" key="1">
    <source>
        <dbReference type="EMBL" id="KAK1687712.1"/>
    </source>
</evidence>
<dbReference type="AlphaFoldDB" id="A0AAJ0ANZ1"/>
<dbReference type="RefSeq" id="XP_060431407.1">
    <property type="nucleotide sequence ID" value="XM_060574535.1"/>
</dbReference>
<organism evidence="1 2">
    <name type="scientific">Colletotrichum godetiae</name>
    <dbReference type="NCBI Taxonomy" id="1209918"/>
    <lineage>
        <taxon>Eukaryota</taxon>
        <taxon>Fungi</taxon>
        <taxon>Dikarya</taxon>
        <taxon>Ascomycota</taxon>
        <taxon>Pezizomycotina</taxon>
        <taxon>Sordariomycetes</taxon>
        <taxon>Hypocreomycetidae</taxon>
        <taxon>Glomerellales</taxon>
        <taxon>Glomerellaceae</taxon>
        <taxon>Colletotrichum</taxon>
        <taxon>Colletotrichum acutatum species complex</taxon>
    </lineage>
</organism>
<evidence type="ECO:0000313" key="2">
    <source>
        <dbReference type="Proteomes" id="UP001224890"/>
    </source>
</evidence>
<keyword evidence="2" id="KW-1185">Reference proteome</keyword>
<dbReference type="Proteomes" id="UP001224890">
    <property type="component" value="Unassembled WGS sequence"/>
</dbReference>
<reference evidence="1" key="1">
    <citation type="submission" date="2021-06" db="EMBL/GenBank/DDBJ databases">
        <title>Comparative genomics, transcriptomics and evolutionary studies reveal genomic signatures of adaptation to plant cell wall in hemibiotrophic fungi.</title>
        <authorList>
            <consortium name="DOE Joint Genome Institute"/>
            <person name="Baroncelli R."/>
            <person name="Diaz J.F."/>
            <person name="Benocci T."/>
            <person name="Peng M."/>
            <person name="Battaglia E."/>
            <person name="Haridas S."/>
            <person name="Andreopoulos W."/>
            <person name="Labutti K."/>
            <person name="Pangilinan J."/>
            <person name="Floch G.L."/>
            <person name="Makela M.R."/>
            <person name="Henrissat B."/>
            <person name="Grigoriev I.V."/>
            <person name="Crouch J.A."/>
            <person name="De Vries R.P."/>
            <person name="Sukno S.A."/>
            <person name="Thon M.R."/>
        </authorList>
    </citation>
    <scope>NUCLEOTIDE SEQUENCE</scope>
    <source>
        <strain evidence="1">CBS 193.32</strain>
    </source>
</reference>
<sequence>MGNRSMLGVYAQLPIFTLTRTQCTFAVSVRIRSSIQACQGVCLAWSAHWSRPAYLSVVTARLVGAFRSDTTP</sequence>
<name>A0AAJ0ANZ1_9PEZI</name>
<accession>A0AAJ0ANZ1</accession>
<protein>
    <submittedName>
        <fullName evidence="1">Uncharacterized protein</fullName>
    </submittedName>
</protein>
<comment type="caution">
    <text evidence="1">The sequence shown here is derived from an EMBL/GenBank/DDBJ whole genome shotgun (WGS) entry which is preliminary data.</text>
</comment>